<keyword evidence="1" id="KW-0812">Transmembrane</keyword>
<feature type="transmembrane region" description="Helical" evidence="1">
    <location>
        <begin position="90"/>
        <end position="109"/>
    </location>
</feature>
<feature type="transmembrane region" description="Helical" evidence="1">
    <location>
        <begin position="12"/>
        <end position="30"/>
    </location>
</feature>
<keyword evidence="3" id="KW-1185">Reference proteome</keyword>
<accession>A0A847S352</accession>
<dbReference type="AlphaFoldDB" id="A0A847S352"/>
<organism evidence="2 3">
    <name type="scientific">Leeia aquatica</name>
    <dbReference type="NCBI Taxonomy" id="2725557"/>
    <lineage>
        <taxon>Bacteria</taxon>
        <taxon>Pseudomonadati</taxon>
        <taxon>Pseudomonadota</taxon>
        <taxon>Betaproteobacteria</taxon>
        <taxon>Neisseriales</taxon>
        <taxon>Leeiaceae</taxon>
        <taxon>Leeia</taxon>
    </lineage>
</organism>
<comment type="caution">
    <text evidence="2">The sequence shown here is derived from an EMBL/GenBank/DDBJ whole genome shotgun (WGS) entry which is preliminary data.</text>
</comment>
<keyword evidence="1" id="KW-1133">Transmembrane helix</keyword>
<keyword evidence="1" id="KW-0472">Membrane</keyword>
<protein>
    <submittedName>
        <fullName evidence="2">Uncharacterized protein</fullName>
    </submittedName>
</protein>
<sequence length="216" mass="24653">MSLPRFPNLPAAIYMGLFSVASFCTAILILSGDYTTFGLRQILDKNGETLNAGGFEIWGLHQLFMLLSAVLMLLGIGCMLWLRWRGKPPALWISLALLPISLFLLVTFYPKPFEFQLRYYQGPAFATYVLLAQDSGDFIDGNEDRFYGQMDKRGVETYYLDNGESRYFDCITERNWWWGKLAVHHGRYFILDANHHLALLQQYCKPTAAPAEAGEL</sequence>
<reference evidence="2 3" key="1">
    <citation type="submission" date="2020-04" db="EMBL/GenBank/DDBJ databases">
        <title>Draft genome of Leeia sp. IMCC25680.</title>
        <authorList>
            <person name="Song J."/>
            <person name="Cho J.-C."/>
        </authorList>
    </citation>
    <scope>NUCLEOTIDE SEQUENCE [LARGE SCALE GENOMIC DNA]</scope>
    <source>
        <strain evidence="2 3">IMCC25680</strain>
    </source>
</reference>
<evidence type="ECO:0000256" key="1">
    <source>
        <dbReference type="SAM" id="Phobius"/>
    </source>
</evidence>
<dbReference type="Proteomes" id="UP000587991">
    <property type="component" value="Unassembled WGS sequence"/>
</dbReference>
<proteinExistence type="predicted"/>
<dbReference type="EMBL" id="JABAIM010000001">
    <property type="protein sequence ID" value="NLR74194.1"/>
    <property type="molecule type" value="Genomic_DNA"/>
</dbReference>
<evidence type="ECO:0000313" key="2">
    <source>
        <dbReference type="EMBL" id="NLR74194.1"/>
    </source>
</evidence>
<name>A0A847S352_9NEIS</name>
<dbReference type="RefSeq" id="WP_168875823.1">
    <property type="nucleotide sequence ID" value="NZ_JABAIM010000001.1"/>
</dbReference>
<evidence type="ECO:0000313" key="3">
    <source>
        <dbReference type="Proteomes" id="UP000587991"/>
    </source>
</evidence>
<feature type="transmembrane region" description="Helical" evidence="1">
    <location>
        <begin position="63"/>
        <end position="84"/>
    </location>
</feature>
<gene>
    <name evidence="2" type="ORF">HF682_03380</name>
</gene>